<dbReference type="EMBL" id="BK014874">
    <property type="protein sequence ID" value="DAD79868.1"/>
    <property type="molecule type" value="Genomic_DNA"/>
</dbReference>
<accession>A0A8S5MCB8</accession>
<sequence length="34" mass="4017">MWCRSLLVNDRLCPRVSRGHFLYLPLSFLILLAI</sequence>
<protein>
    <submittedName>
        <fullName evidence="1">Uncharacterized protein</fullName>
    </submittedName>
</protein>
<reference evidence="1" key="1">
    <citation type="journal article" date="2021" name="Proc. Natl. Acad. Sci. U.S.A.">
        <title>A Catalog of Tens of Thousands of Viruses from Human Metagenomes Reveals Hidden Associations with Chronic Diseases.</title>
        <authorList>
            <person name="Tisza M.J."/>
            <person name="Buck C.B."/>
        </authorList>
    </citation>
    <scope>NUCLEOTIDE SEQUENCE</scope>
    <source>
        <strain evidence="1">CthrG7</strain>
    </source>
</reference>
<name>A0A8S5MCB8_9CAUD</name>
<proteinExistence type="predicted"/>
<evidence type="ECO:0000313" key="1">
    <source>
        <dbReference type="EMBL" id="DAD79868.1"/>
    </source>
</evidence>
<organism evidence="1">
    <name type="scientific">Siphoviridae sp. cthrG7</name>
    <dbReference type="NCBI Taxonomy" id="2826428"/>
    <lineage>
        <taxon>Viruses</taxon>
        <taxon>Duplodnaviria</taxon>
        <taxon>Heunggongvirae</taxon>
        <taxon>Uroviricota</taxon>
        <taxon>Caudoviricetes</taxon>
    </lineage>
</organism>